<keyword evidence="2" id="KW-0238">DNA-binding</keyword>
<evidence type="ECO:0000256" key="2">
    <source>
        <dbReference type="ARBA" id="ARBA00023125"/>
    </source>
</evidence>
<dbReference type="RefSeq" id="WP_380690843.1">
    <property type="nucleotide sequence ID" value="NZ_JBHRSS010000008.1"/>
</dbReference>
<protein>
    <submittedName>
        <fullName evidence="5">Helix-turn-helix domain-containing protein</fullName>
    </submittedName>
</protein>
<dbReference type="InterPro" id="IPR050807">
    <property type="entry name" value="TransReg_Diox_bact_type"/>
</dbReference>
<dbReference type="PANTHER" id="PTHR46797">
    <property type="entry name" value="HTH-TYPE TRANSCRIPTIONAL REGULATOR"/>
    <property type="match status" value="1"/>
</dbReference>
<dbReference type="Proteomes" id="UP001595462">
    <property type="component" value="Unassembled WGS sequence"/>
</dbReference>
<evidence type="ECO:0000256" key="1">
    <source>
        <dbReference type="ARBA" id="ARBA00023015"/>
    </source>
</evidence>
<dbReference type="PANTHER" id="PTHR46797:SF23">
    <property type="entry name" value="HTH-TYPE TRANSCRIPTIONAL REGULATOR SUTR"/>
    <property type="match status" value="1"/>
</dbReference>
<dbReference type="PROSITE" id="PS50943">
    <property type="entry name" value="HTH_CROC1"/>
    <property type="match status" value="1"/>
</dbReference>
<dbReference type="Gene3D" id="1.10.260.40">
    <property type="entry name" value="lambda repressor-like DNA-binding domains"/>
    <property type="match status" value="1"/>
</dbReference>
<evidence type="ECO:0000313" key="6">
    <source>
        <dbReference type="Proteomes" id="UP001595462"/>
    </source>
</evidence>
<comment type="caution">
    <text evidence="5">The sequence shown here is derived from an EMBL/GenBank/DDBJ whole genome shotgun (WGS) entry which is preliminary data.</text>
</comment>
<keyword evidence="6" id="KW-1185">Reference proteome</keyword>
<evidence type="ECO:0000259" key="4">
    <source>
        <dbReference type="PROSITE" id="PS50943"/>
    </source>
</evidence>
<dbReference type="InterPro" id="IPR001387">
    <property type="entry name" value="Cro/C1-type_HTH"/>
</dbReference>
<organism evidence="5 6">
    <name type="scientific">Salinisphaera aquimarina</name>
    <dbReference type="NCBI Taxonomy" id="2094031"/>
    <lineage>
        <taxon>Bacteria</taxon>
        <taxon>Pseudomonadati</taxon>
        <taxon>Pseudomonadota</taxon>
        <taxon>Gammaproteobacteria</taxon>
        <taxon>Salinisphaerales</taxon>
        <taxon>Salinisphaeraceae</taxon>
        <taxon>Salinisphaera</taxon>
    </lineage>
</organism>
<dbReference type="SMART" id="SM00530">
    <property type="entry name" value="HTH_XRE"/>
    <property type="match status" value="1"/>
</dbReference>
<proteinExistence type="predicted"/>
<keyword evidence="1" id="KW-0805">Transcription regulation</keyword>
<keyword evidence="3" id="KW-0804">Transcription</keyword>
<dbReference type="CDD" id="cd00093">
    <property type="entry name" value="HTH_XRE"/>
    <property type="match status" value="1"/>
</dbReference>
<sequence>MRNQTEITALRKRVATNIKRLRTSRNWPQEKLGEHASLSQVYLSRIENARVACTVDTLAAIAAAMQIDPVELVSNPDISQYQTSHETN</sequence>
<name>A0ABV7ETU8_9GAMM</name>
<dbReference type="InterPro" id="IPR010982">
    <property type="entry name" value="Lambda_DNA-bd_dom_sf"/>
</dbReference>
<dbReference type="SUPFAM" id="SSF47413">
    <property type="entry name" value="lambda repressor-like DNA-binding domains"/>
    <property type="match status" value="1"/>
</dbReference>
<accession>A0ABV7ETU8</accession>
<evidence type="ECO:0000256" key="3">
    <source>
        <dbReference type="ARBA" id="ARBA00023163"/>
    </source>
</evidence>
<dbReference type="EMBL" id="JBHRSS010000008">
    <property type="protein sequence ID" value="MFC3105283.1"/>
    <property type="molecule type" value="Genomic_DNA"/>
</dbReference>
<feature type="domain" description="HTH cro/C1-type" evidence="4">
    <location>
        <begin position="18"/>
        <end position="72"/>
    </location>
</feature>
<gene>
    <name evidence="5" type="ORF">ACFOSU_15485</name>
</gene>
<evidence type="ECO:0000313" key="5">
    <source>
        <dbReference type="EMBL" id="MFC3105283.1"/>
    </source>
</evidence>
<reference evidence="6" key="1">
    <citation type="journal article" date="2019" name="Int. J. Syst. Evol. Microbiol.">
        <title>The Global Catalogue of Microorganisms (GCM) 10K type strain sequencing project: providing services to taxonomists for standard genome sequencing and annotation.</title>
        <authorList>
            <consortium name="The Broad Institute Genomics Platform"/>
            <consortium name="The Broad Institute Genome Sequencing Center for Infectious Disease"/>
            <person name="Wu L."/>
            <person name="Ma J."/>
        </authorList>
    </citation>
    <scope>NUCLEOTIDE SEQUENCE [LARGE SCALE GENOMIC DNA]</scope>
    <source>
        <strain evidence="6">KCTC 52640</strain>
    </source>
</reference>
<dbReference type="Pfam" id="PF01381">
    <property type="entry name" value="HTH_3"/>
    <property type="match status" value="1"/>
</dbReference>